<organism evidence="2 3">
    <name type="scientific">Dendrobium chrysotoxum</name>
    <name type="common">Orchid</name>
    <dbReference type="NCBI Taxonomy" id="161865"/>
    <lineage>
        <taxon>Eukaryota</taxon>
        <taxon>Viridiplantae</taxon>
        <taxon>Streptophyta</taxon>
        <taxon>Embryophyta</taxon>
        <taxon>Tracheophyta</taxon>
        <taxon>Spermatophyta</taxon>
        <taxon>Magnoliopsida</taxon>
        <taxon>Liliopsida</taxon>
        <taxon>Asparagales</taxon>
        <taxon>Orchidaceae</taxon>
        <taxon>Epidendroideae</taxon>
        <taxon>Malaxideae</taxon>
        <taxon>Dendrobiinae</taxon>
        <taxon>Dendrobium</taxon>
    </lineage>
</organism>
<feature type="region of interest" description="Disordered" evidence="1">
    <location>
        <begin position="1"/>
        <end position="67"/>
    </location>
</feature>
<dbReference type="Proteomes" id="UP000775213">
    <property type="component" value="Unassembled WGS sequence"/>
</dbReference>
<protein>
    <submittedName>
        <fullName evidence="2">Uncharacterized protein</fullName>
    </submittedName>
</protein>
<reference evidence="2 3" key="1">
    <citation type="journal article" date="2021" name="Hortic Res">
        <title>Chromosome-scale assembly of the Dendrobium chrysotoxum genome enhances the understanding of orchid evolution.</title>
        <authorList>
            <person name="Zhang Y."/>
            <person name="Zhang G.Q."/>
            <person name="Zhang D."/>
            <person name="Liu X.D."/>
            <person name="Xu X.Y."/>
            <person name="Sun W.H."/>
            <person name="Yu X."/>
            <person name="Zhu X."/>
            <person name="Wang Z.W."/>
            <person name="Zhao X."/>
            <person name="Zhong W.Y."/>
            <person name="Chen H."/>
            <person name="Yin W.L."/>
            <person name="Huang T."/>
            <person name="Niu S.C."/>
            <person name="Liu Z.J."/>
        </authorList>
    </citation>
    <scope>NUCLEOTIDE SEQUENCE [LARGE SCALE GENOMIC DNA]</scope>
    <source>
        <strain evidence="2">Lindl</strain>
    </source>
</reference>
<dbReference type="EMBL" id="JAGFBR010000019">
    <property type="protein sequence ID" value="KAH0448279.1"/>
    <property type="molecule type" value="Genomic_DNA"/>
</dbReference>
<dbReference type="AlphaFoldDB" id="A0AAV7FXX9"/>
<name>A0AAV7FXX9_DENCH</name>
<feature type="compositionally biased region" description="Low complexity" evidence="1">
    <location>
        <begin position="58"/>
        <end position="67"/>
    </location>
</feature>
<accession>A0AAV7FXX9</accession>
<evidence type="ECO:0000313" key="3">
    <source>
        <dbReference type="Proteomes" id="UP000775213"/>
    </source>
</evidence>
<evidence type="ECO:0000313" key="2">
    <source>
        <dbReference type="EMBL" id="KAH0448279.1"/>
    </source>
</evidence>
<gene>
    <name evidence="2" type="ORF">IEQ34_022079</name>
</gene>
<evidence type="ECO:0000256" key="1">
    <source>
        <dbReference type="SAM" id="MobiDB-lite"/>
    </source>
</evidence>
<keyword evidence="3" id="KW-1185">Reference proteome</keyword>
<feature type="compositionally biased region" description="Polar residues" evidence="1">
    <location>
        <begin position="22"/>
        <end position="37"/>
    </location>
</feature>
<proteinExistence type="predicted"/>
<comment type="caution">
    <text evidence="2">The sequence shown here is derived from an EMBL/GenBank/DDBJ whole genome shotgun (WGS) entry which is preliminary data.</text>
</comment>
<feature type="region of interest" description="Disordered" evidence="1">
    <location>
        <begin position="90"/>
        <end position="110"/>
    </location>
</feature>
<sequence length="401" mass="43734">MTSTPQPLPQPPPSPPSAPAQNQTNAVQNPHQTTRSVASRRRGQRSRNEGTRDPAPPRARSGAASASLARARLGAMLPGAVSQGYRSACNRRSTVGRPAAARRSNHGARSGSCALLSQAIPLPYGKSLPPPPPPRRQRLTAAGGSIAPCRLEDKPVTPAAQHVLLVKLPSRLQCLSVRDLVLEHDQLWPTVLAGAAGARPAPSAWATLLRPVTPLKKPLPPSDYKADAAAIESCEDDDRQCCGKGDEEDRSRPPLFSAAVIGQRLTAKGRVSVEQRGILESTARLEGIAPLKLFEERSSLCSLDKFDRVSGMLPERLFLSSRRVDSDEHCEISVGIPPERKFSLRSSSSKLESRERSAGMLPERWFSWSWMVVRLEQLPSSAGIWPERLFLEMERTCRDCR</sequence>
<feature type="compositionally biased region" description="Pro residues" evidence="1">
    <location>
        <begin position="1"/>
        <end position="18"/>
    </location>
</feature>